<dbReference type="Pfam" id="PF12833">
    <property type="entry name" value="HTH_18"/>
    <property type="match status" value="1"/>
</dbReference>
<comment type="caution">
    <text evidence="6">The sequence shown here is derived from an EMBL/GenBank/DDBJ whole genome shotgun (WGS) entry which is preliminary data.</text>
</comment>
<feature type="domain" description="HTH araC/xylS-type" evidence="5">
    <location>
        <begin position="265"/>
        <end position="366"/>
    </location>
</feature>
<evidence type="ECO:0000256" key="4">
    <source>
        <dbReference type="SAM" id="Phobius"/>
    </source>
</evidence>
<keyword evidence="1" id="KW-0805">Transcription regulation</keyword>
<dbReference type="InterPro" id="IPR018062">
    <property type="entry name" value="HTH_AraC-typ_CS"/>
</dbReference>
<evidence type="ECO:0000259" key="5">
    <source>
        <dbReference type="PROSITE" id="PS01124"/>
    </source>
</evidence>
<feature type="transmembrane region" description="Helical" evidence="4">
    <location>
        <begin position="205"/>
        <end position="229"/>
    </location>
</feature>
<feature type="transmembrane region" description="Helical" evidence="4">
    <location>
        <begin position="134"/>
        <end position="156"/>
    </location>
</feature>
<dbReference type="GO" id="GO:0003700">
    <property type="term" value="F:DNA-binding transcription factor activity"/>
    <property type="evidence" value="ECO:0007669"/>
    <property type="project" value="InterPro"/>
</dbReference>
<sequence>MSHLIYGYSLCVALSLMLFFGFYFLLAKTPDKAIFGNYLRSRRIMGAALLLLAANYSVHFFFEIRFVNINAAILMNLSTYFLCYWLFSSALTSLLDRFYLTRRRFVSHICRWLLFTVLSGVVLLWLPEGPGQKTGLIVMAAWLIVYGILLASRLIVAYRRAVRIFDDTHSDNIAAYIRWLSIFTYWAVIFGVGCGLLTFLPDRYIYVWILSSVPFYIYLFCSYMNYLLFYEQVECALESEMAEPESSSEEVALPVDISGYGDMPKKLAAWIDAHGYVQPGLTIRDLAELFHTNRTYLSSYINSTYRVPFRVWVTGLRLEYAKRLLSEFSERTIAEISEASGFLSLSYFTKVFTEKEGCSPARWRRLDSDAR</sequence>
<evidence type="ECO:0000256" key="3">
    <source>
        <dbReference type="ARBA" id="ARBA00023163"/>
    </source>
</evidence>
<proteinExistence type="predicted"/>
<dbReference type="SUPFAM" id="SSF46689">
    <property type="entry name" value="Homeodomain-like"/>
    <property type="match status" value="1"/>
</dbReference>
<gene>
    <name evidence="6" type="ORF">H9828_08805</name>
</gene>
<dbReference type="Proteomes" id="UP000886844">
    <property type="component" value="Unassembled WGS sequence"/>
</dbReference>
<dbReference type="Gene3D" id="1.10.10.60">
    <property type="entry name" value="Homeodomain-like"/>
    <property type="match status" value="1"/>
</dbReference>
<keyword evidence="3" id="KW-0804">Transcription</keyword>
<reference evidence="6" key="2">
    <citation type="submission" date="2021-04" db="EMBL/GenBank/DDBJ databases">
        <authorList>
            <person name="Gilroy R."/>
        </authorList>
    </citation>
    <scope>NUCLEOTIDE SEQUENCE</scope>
    <source>
        <strain evidence="6">5134</strain>
    </source>
</reference>
<dbReference type="AlphaFoldDB" id="A0A9D1Z1Y5"/>
<evidence type="ECO:0000256" key="2">
    <source>
        <dbReference type="ARBA" id="ARBA00023125"/>
    </source>
</evidence>
<dbReference type="PROSITE" id="PS01124">
    <property type="entry name" value="HTH_ARAC_FAMILY_2"/>
    <property type="match status" value="1"/>
</dbReference>
<dbReference type="PROSITE" id="PS00041">
    <property type="entry name" value="HTH_ARAC_FAMILY_1"/>
    <property type="match status" value="1"/>
</dbReference>
<dbReference type="InterPro" id="IPR018060">
    <property type="entry name" value="HTH_AraC"/>
</dbReference>
<feature type="transmembrane region" description="Helical" evidence="4">
    <location>
        <begin position="6"/>
        <end position="26"/>
    </location>
</feature>
<accession>A0A9D1Z1Y5</accession>
<dbReference type="PANTHER" id="PTHR43280">
    <property type="entry name" value="ARAC-FAMILY TRANSCRIPTIONAL REGULATOR"/>
    <property type="match status" value="1"/>
</dbReference>
<feature type="transmembrane region" description="Helical" evidence="4">
    <location>
        <begin position="79"/>
        <end position="100"/>
    </location>
</feature>
<keyword evidence="4" id="KW-1133">Transmembrane helix</keyword>
<feature type="transmembrane region" description="Helical" evidence="4">
    <location>
        <begin position="176"/>
        <end position="199"/>
    </location>
</feature>
<dbReference type="InterPro" id="IPR009057">
    <property type="entry name" value="Homeodomain-like_sf"/>
</dbReference>
<dbReference type="GO" id="GO:0043565">
    <property type="term" value="F:sequence-specific DNA binding"/>
    <property type="evidence" value="ECO:0007669"/>
    <property type="project" value="InterPro"/>
</dbReference>
<name>A0A9D1Z1Y5_9BACT</name>
<keyword evidence="2" id="KW-0238">DNA-binding</keyword>
<reference evidence="6" key="1">
    <citation type="journal article" date="2021" name="PeerJ">
        <title>Extensive microbial diversity within the chicken gut microbiome revealed by metagenomics and culture.</title>
        <authorList>
            <person name="Gilroy R."/>
            <person name="Ravi A."/>
            <person name="Getino M."/>
            <person name="Pursley I."/>
            <person name="Horton D.L."/>
            <person name="Alikhan N.F."/>
            <person name="Baker D."/>
            <person name="Gharbi K."/>
            <person name="Hall N."/>
            <person name="Watson M."/>
            <person name="Adriaenssens E.M."/>
            <person name="Foster-Nyarko E."/>
            <person name="Jarju S."/>
            <person name="Secka A."/>
            <person name="Antonio M."/>
            <person name="Oren A."/>
            <person name="Chaudhuri R.R."/>
            <person name="La Ragione R."/>
            <person name="Hildebrand F."/>
            <person name="Pallen M.J."/>
        </authorList>
    </citation>
    <scope>NUCLEOTIDE SEQUENCE</scope>
    <source>
        <strain evidence="6">5134</strain>
    </source>
</reference>
<evidence type="ECO:0000313" key="7">
    <source>
        <dbReference type="Proteomes" id="UP000886844"/>
    </source>
</evidence>
<protein>
    <submittedName>
        <fullName evidence="6">AraC family transcriptional regulator</fullName>
    </submittedName>
</protein>
<keyword evidence="4" id="KW-0472">Membrane</keyword>
<dbReference type="SMART" id="SM00342">
    <property type="entry name" value="HTH_ARAC"/>
    <property type="match status" value="1"/>
</dbReference>
<evidence type="ECO:0000313" key="6">
    <source>
        <dbReference type="EMBL" id="HIY69501.1"/>
    </source>
</evidence>
<dbReference type="PANTHER" id="PTHR43280:SF2">
    <property type="entry name" value="HTH-TYPE TRANSCRIPTIONAL REGULATOR EXSA"/>
    <property type="match status" value="1"/>
</dbReference>
<feature type="transmembrane region" description="Helical" evidence="4">
    <location>
        <begin position="112"/>
        <end position="128"/>
    </location>
</feature>
<evidence type="ECO:0000256" key="1">
    <source>
        <dbReference type="ARBA" id="ARBA00023015"/>
    </source>
</evidence>
<organism evidence="6 7">
    <name type="scientific">Candidatus Alistipes intestinigallinarum</name>
    <dbReference type="NCBI Taxonomy" id="2838440"/>
    <lineage>
        <taxon>Bacteria</taxon>
        <taxon>Pseudomonadati</taxon>
        <taxon>Bacteroidota</taxon>
        <taxon>Bacteroidia</taxon>
        <taxon>Bacteroidales</taxon>
        <taxon>Rikenellaceae</taxon>
        <taxon>Alistipes</taxon>
    </lineage>
</organism>
<dbReference type="EMBL" id="DXDA01000068">
    <property type="protein sequence ID" value="HIY69501.1"/>
    <property type="molecule type" value="Genomic_DNA"/>
</dbReference>
<keyword evidence="4" id="KW-0812">Transmembrane</keyword>
<feature type="transmembrane region" description="Helical" evidence="4">
    <location>
        <begin position="47"/>
        <end position="67"/>
    </location>
</feature>